<evidence type="ECO:0000256" key="14">
    <source>
        <dbReference type="PIRNR" id="PIRNR036573"/>
    </source>
</evidence>
<dbReference type="Pfam" id="PF16589">
    <property type="entry name" value="BRCT_2"/>
    <property type="match status" value="1"/>
</dbReference>
<feature type="domain" description="UmuC" evidence="18">
    <location>
        <begin position="341"/>
        <end position="522"/>
    </location>
</feature>
<protein>
    <recommendedName>
        <fullName evidence="3 14">DNA repair protein REV1</fullName>
        <ecNumber evidence="14">2.7.7.-</ecNumber>
    </recommendedName>
</protein>
<dbReference type="PIRSF" id="PIRSF036573">
    <property type="entry name" value="REV1"/>
    <property type="match status" value="1"/>
</dbReference>
<evidence type="ECO:0000256" key="9">
    <source>
        <dbReference type="ARBA" id="ARBA00022842"/>
    </source>
</evidence>
<dbReference type="Pfam" id="PF21999">
    <property type="entry name" value="IMS_HHH_1"/>
    <property type="match status" value="1"/>
</dbReference>
<dbReference type="GO" id="GO:0003887">
    <property type="term" value="F:DNA-directed DNA polymerase activity"/>
    <property type="evidence" value="ECO:0000318"/>
    <property type="project" value="GO_Central"/>
</dbReference>
<feature type="binding site" evidence="15">
    <location>
        <position position="345"/>
    </location>
    <ligand>
        <name>Mg(2+)</name>
        <dbReference type="ChEBI" id="CHEBI:18420"/>
        <label>1</label>
    </ligand>
</feature>
<dbReference type="InterPro" id="IPR017961">
    <property type="entry name" value="DNA_pol_Y-fam_little_finger"/>
</dbReference>
<keyword evidence="5 14" id="KW-0808">Transferase</keyword>
<dbReference type="InterPro" id="IPR053848">
    <property type="entry name" value="IMS_HHH_1"/>
</dbReference>
<dbReference type="SUPFAM" id="SSF52113">
    <property type="entry name" value="BRCT domain"/>
    <property type="match status" value="1"/>
</dbReference>
<dbReference type="CDD" id="cd17719">
    <property type="entry name" value="BRCT_Rev1"/>
    <property type="match status" value="1"/>
</dbReference>
<dbReference type="GeneID" id="7050541"/>
<dbReference type="GO" id="GO:0006281">
    <property type="term" value="P:DNA repair"/>
    <property type="evidence" value="ECO:0007669"/>
    <property type="project" value="UniProtKB-KW"/>
</dbReference>
<evidence type="ECO:0000313" key="21">
    <source>
        <dbReference type="Proteomes" id="UP000001744"/>
    </source>
</evidence>
<dbReference type="eggNOG" id="KOG2093">
    <property type="taxonomic scope" value="Eukaryota"/>
</dbReference>
<dbReference type="RefSeq" id="XP_002175031.1">
    <property type="nucleotide sequence ID" value="XM_002174995.2"/>
</dbReference>
<dbReference type="OrthoDB" id="427711at2759"/>
<feature type="binding site" evidence="15">
    <location>
        <position position="440"/>
    </location>
    <ligand>
        <name>Mg(2+)</name>
        <dbReference type="ChEBI" id="CHEBI:18420"/>
        <label>1</label>
    </ligand>
</feature>
<evidence type="ECO:0000259" key="17">
    <source>
        <dbReference type="PROSITE" id="PS50172"/>
    </source>
</evidence>
<feature type="domain" description="BRCT" evidence="17">
    <location>
        <begin position="62"/>
        <end position="150"/>
    </location>
</feature>
<keyword evidence="11 14" id="KW-0234">DNA repair</keyword>
<dbReference type="InterPro" id="IPR043128">
    <property type="entry name" value="Rev_trsase/Diguanyl_cyclase"/>
</dbReference>
<dbReference type="InterPro" id="IPR043502">
    <property type="entry name" value="DNA/RNA_pol_sf"/>
</dbReference>
<dbReference type="PROSITE" id="PS50172">
    <property type="entry name" value="BRCT"/>
    <property type="match status" value="1"/>
</dbReference>
<evidence type="ECO:0000256" key="6">
    <source>
        <dbReference type="ARBA" id="ARBA00022695"/>
    </source>
</evidence>
<evidence type="ECO:0000256" key="4">
    <source>
        <dbReference type="ARBA" id="ARBA00022634"/>
    </source>
</evidence>
<dbReference type="Pfam" id="PF16727">
    <property type="entry name" value="REV1_C"/>
    <property type="match status" value="1"/>
</dbReference>
<comment type="subcellular location">
    <subcellularLocation>
        <location evidence="1 14">Nucleus</location>
    </subcellularLocation>
</comment>
<feature type="binding site" evidence="15">
    <location>
        <position position="441"/>
    </location>
    <ligand>
        <name>Mg(2+)</name>
        <dbReference type="ChEBI" id="CHEBI:18420"/>
        <label>1</label>
    </ligand>
</feature>
<dbReference type="SMART" id="SM00292">
    <property type="entry name" value="BRCT"/>
    <property type="match status" value="1"/>
</dbReference>
<dbReference type="GO" id="GO:0005634">
    <property type="term" value="C:nucleus"/>
    <property type="evidence" value="ECO:0007669"/>
    <property type="project" value="UniProtKB-SubCell"/>
</dbReference>
<dbReference type="VEuPathDB" id="FungiDB:SJAG_03906"/>
<evidence type="ECO:0000256" key="12">
    <source>
        <dbReference type="ARBA" id="ARBA00023242"/>
    </source>
</evidence>
<dbReference type="FunFam" id="3.30.1490.100:FF:000001">
    <property type="entry name" value="DNA repair protein REV1"/>
    <property type="match status" value="1"/>
</dbReference>
<dbReference type="PANTHER" id="PTHR45990:SF1">
    <property type="entry name" value="DNA REPAIR PROTEIN REV1"/>
    <property type="match status" value="1"/>
</dbReference>
<dbReference type="EC" id="2.7.7.-" evidence="14"/>
<sequence length="1006" mass="114384">MSRRGRRSEITLPNKRNANGSNESNSLSESRRFSGYGDYFARKKLKLQEQHAARWAETNAEARSQLFSGLRFGINGYTNPPYDELKDMLITHGGTFVQFVENKSSIDYLICTYLTPSKRIAWKNYKVVKPSWVVQSIEQQRILPWTDFRTVGLSSFQTTLQKYLPKAASSTNGAVDETSDERIDREEREEREEQNENVISSTPTTPTSPKPNTNPVPPKEQHITPRSDTSPQYPSVPSTPTVLNDPVVEPPTRLRHIAKHELDGLSDASLYNYRLLQNPNVYKSTAINPQFLSNYFSSSRLHHISMWKMKFRQEVQDLLRSKQKENGHQKRKVSKFSTRYLFHVDFDCFFASVLTRDRPELQGRPVAVAHGTKNSEIASCNYAARDFGVKNGMFVNTARSKCPELELVDYDFDAFESVARTFYQILSHIQHTAIKVVSVDEAVLDMTDIFTNDDEAIKTAESIQTSVLEQTRCTVSVGIGPNLLLARLALRKAKPRGIYLLNEAVAGDYLKTLTVRELPGVGWAQEQKLLLRYKVKTVSDLRSISRESLMKDFGASFGAHLYSIARGHDETLLKEDMIRSSISVDVNWGVRFIFKQDVVDFLGRLCEELVSRMRDCHSRLQQLQLRVLKRAKHASFETLKYLGCGEVDTLTKSAFFNEPTDDTALLTKKCVVLFHACSIDAGEIRGIGLQALKLSDSGTSSKQSLLKLPLLNKRLVKDTPIPSTLQVANTPLPTKTVSKLVTPIKKGPPDSPFRIPSTPIELPSPSQLDLEVLKELPTPLRDEIQRQAQAQKRSIYDIPTQLDSGFLQNIPTPIRNEVLEEHKRLHPPVLQLKSHKTPPAAKNVKQPLGATSNAFELMRRPAKRKQPLYEEVDPSVFQELPTPIRKEIKRDRNMQFRLPKTDTVAVPQHPVLSFQGAQTMTELRRLVCHWYKHCIRGPHQQDVDYFIKYVCKLITVEKNLAKAHMILHWFRHIVQPSQRWSKALEKVILAVQTECLARGVPPLMDS</sequence>
<dbReference type="InterPro" id="IPR036775">
    <property type="entry name" value="DNA_pol_Y-fam_lit_finger_sf"/>
</dbReference>
<keyword evidence="10 14" id="KW-0238">DNA-binding</keyword>
<evidence type="ECO:0000313" key="19">
    <source>
        <dbReference type="EMBL" id="EEB08738.1"/>
    </source>
</evidence>
<dbReference type="SUPFAM" id="SSF56672">
    <property type="entry name" value="DNA/RNA polymerases"/>
    <property type="match status" value="1"/>
</dbReference>
<gene>
    <name evidence="20" type="primary">rev1</name>
    <name evidence="19" type="ORF">SJAG_03906</name>
</gene>
<dbReference type="Proteomes" id="UP000001744">
    <property type="component" value="Unassembled WGS sequence"/>
</dbReference>
<dbReference type="JaponicusDB" id="SJAG_03906">
    <property type="gene designation" value="rev1"/>
</dbReference>
<dbReference type="Gene3D" id="3.40.50.10190">
    <property type="entry name" value="BRCT domain"/>
    <property type="match status" value="1"/>
</dbReference>
<dbReference type="SUPFAM" id="SSF100879">
    <property type="entry name" value="Lesion bypass DNA polymerase (Y-family), little finger domain"/>
    <property type="match status" value="1"/>
</dbReference>
<dbReference type="AlphaFoldDB" id="B6K5D4"/>
<evidence type="ECO:0000256" key="11">
    <source>
        <dbReference type="ARBA" id="ARBA00023204"/>
    </source>
</evidence>
<dbReference type="GO" id="GO:0070987">
    <property type="term" value="P:error-free translesion synthesis"/>
    <property type="evidence" value="ECO:0000318"/>
    <property type="project" value="GO_Central"/>
</dbReference>
<comment type="function">
    <text evidence="13">Deoxycytidyl transferase involved in DNA repair. Transfers a dCMP residue from dCTP to the 3'-end of a DNA primer in a template-dependent reaction. May assist in the first step in the bypass of abasic lesions by the insertion of a nucleotide opposite the lesion. Required for normal induction of mutations by physical and chemical agents. Involved in mitochondrial DNA mutagenesis.</text>
</comment>
<dbReference type="Pfam" id="PF11799">
    <property type="entry name" value="IMS_C"/>
    <property type="match status" value="1"/>
</dbReference>
<evidence type="ECO:0000256" key="1">
    <source>
        <dbReference type="ARBA" id="ARBA00004123"/>
    </source>
</evidence>
<comment type="similarity">
    <text evidence="2 14">Belongs to the DNA polymerase type-Y family.</text>
</comment>
<reference evidence="19 21" key="1">
    <citation type="journal article" date="2011" name="Science">
        <title>Comparative functional genomics of the fission yeasts.</title>
        <authorList>
            <person name="Rhind N."/>
            <person name="Chen Z."/>
            <person name="Yassour M."/>
            <person name="Thompson D.A."/>
            <person name="Haas B.J."/>
            <person name="Habib N."/>
            <person name="Wapinski I."/>
            <person name="Roy S."/>
            <person name="Lin M.F."/>
            <person name="Heiman D.I."/>
            <person name="Young S.K."/>
            <person name="Furuya K."/>
            <person name="Guo Y."/>
            <person name="Pidoux A."/>
            <person name="Chen H.M."/>
            <person name="Robbertse B."/>
            <person name="Goldberg J.M."/>
            <person name="Aoki K."/>
            <person name="Bayne E.H."/>
            <person name="Berlin A.M."/>
            <person name="Desjardins C.A."/>
            <person name="Dobbs E."/>
            <person name="Dukaj L."/>
            <person name="Fan L."/>
            <person name="FitzGerald M.G."/>
            <person name="French C."/>
            <person name="Gujja S."/>
            <person name="Hansen K."/>
            <person name="Keifenheim D."/>
            <person name="Levin J.Z."/>
            <person name="Mosher R.A."/>
            <person name="Mueller C.A."/>
            <person name="Pfiffner J."/>
            <person name="Priest M."/>
            <person name="Russ C."/>
            <person name="Smialowska A."/>
            <person name="Swoboda P."/>
            <person name="Sykes S.M."/>
            <person name="Vaughn M."/>
            <person name="Vengrova S."/>
            <person name="Yoder R."/>
            <person name="Zeng Q."/>
            <person name="Allshire R."/>
            <person name="Baulcombe D."/>
            <person name="Birren B.W."/>
            <person name="Brown W."/>
            <person name="Ekwall K."/>
            <person name="Kellis M."/>
            <person name="Leatherwood J."/>
            <person name="Levin H."/>
            <person name="Margalit H."/>
            <person name="Martienssen R."/>
            <person name="Nieduszynski C.A."/>
            <person name="Spatafora J.W."/>
            <person name="Friedman N."/>
            <person name="Dalgaard J.Z."/>
            <person name="Baumann P."/>
            <person name="Niki H."/>
            <person name="Regev A."/>
            <person name="Nusbaum C."/>
        </authorList>
    </citation>
    <scope>NUCLEOTIDE SEQUENCE [LARGE SCALE GENOMIC DNA]</scope>
    <source>
        <strain evidence="21">yFS275 / FY16936</strain>
    </source>
</reference>
<dbReference type="GO" id="GO:0042276">
    <property type="term" value="P:error-prone translesion synthesis"/>
    <property type="evidence" value="ECO:0000318"/>
    <property type="project" value="GO_Central"/>
</dbReference>
<dbReference type="OMA" id="IKNGMWM"/>
<dbReference type="InterPro" id="IPR036420">
    <property type="entry name" value="BRCT_dom_sf"/>
</dbReference>
<dbReference type="InterPro" id="IPR038401">
    <property type="entry name" value="Rev1_C_sf"/>
</dbReference>
<evidence type="ECO:0000256" key="7">
    <source>
        <dbReference type="ARBA" id="ARBA00022723"/>
    </source>
</evidence>
<dbReference type="Gene3D" id="3.30.1490.100">
    <property type="entry name" value="DNA polymerase, Y-family, little finger domain"/>
    <property type="match status" value="1"/>
</dbReference>
<dbReference type="EMBL" id="KE651167">
    <property type="protein sequence ID" value="EEB08738.1"/>
    <property type="molecule type" value="Genomic_DNA"/>
</dbReference>
<evidence type="ECO:0000256" key="3">
    <source>
        <dbReference type="ARBA" id="ARBA00020399"/>
    </source>
</evidence>
<name>B6K5D4_SCHJY</name>
<evidence type="ECO:0000256" key="15">
    <source>
        <dbReference type="PIRSR" id="PIRSR036573-2"/>
    </source>
</evidence>
<dbReference type="InterPro" id="IPR001357">
    <property type="entry name" value="BRCT_dom"/>
</dbReference>
<feature type="region of interest" description="Disordered" evidence="16">
    <location>
        <begin position="167"/>
        <end position="247"/>
    </location>
</feature>
<keyword evidence="9 15" id="KW-0460">Magnesium</keyword>
<dbReference type="Gene3D" id="3.30.70.270">
    <property type="match status" value="1"/>
</dbReference>
<accession>B6K5D4</accession>
<dbReference type="FunFam" id="3.40.50.10190:FF:000011">
    <property type="entry name" value="DNA repair protein REV1"/>
    <property type="match status" value="1"/>
</dbReference>
<dbReference type="PANTHER" id="PTHR45990">
    <property type="entry name" value="DNA REPAIR PROTEIN REV1"/>
    <property type="match status" value="1"/>
</dbReference>
<dbReference type="GO" id="GO:0035861">
    <property type="term" value="C:site of double-strand break"/>
    <property type="evidence" value="ECO:0007669"/>
    <property type="project" value="EnsemblFungi"/>
</dbReference>
<evidence type="ECO:0000259" key="18">
    <source>
        <dbReference type="PROSITE" id="PS50173"/>
    </source>
</evidence>
<keyword evidence="6 14" id="KW-0548">Nucleotidyltransferase</keyword>
<dbReference type="GO" id="GO:0017125">
    <property type="term" value="F:deoxycytidyl transferase activity"/>
    <property type="evidence" value="ECO:0000318"/>
    <property type="project" value="GO_Central"/>
</dbReference>
<dbReference type="Gene3D" id="3.40.1170.60">
    <property type="match status" value="1"/>
</dbReference>
<keyword evidence="12 14" id="KW-0539">Nucleus</keyword>
<feature type="region of interest" description="Disordered" evidence="16">
    <location>
        <begin position="1"/>
        <end position="30"/>
    </location>
</feature>
<dbReference type="GO" id="GO:0046872">
    <property type="term" value="F:metal ion binding"/>
    <property type="evidence" value="ECO:0007669"/>
    <property type="project" value="UniProtKB-KW"/>
</dbReference>
<dbReference type="HOGENOM" id="CLU_003901_1_0_1"/>
<keyword evidence="21" id="KW-1185">Reference proteome</keyword>
<evidence type="ECO:0000256" key="13">
    <source>
        <dbReference type="ARBA" id="ARBA00058985"/>
    </source>
</evidence>
<feature type="compositionally biased region" description="Pro residues" evidence="16">
    <location>
        <begin position="206"/>
        <end position="218"/>
    </location>
</feature>
<dbReference type="Gene3D" id="1.10.150.20">
    <property type="entry name" value="5' to 3' exonuclease, C-terminal subdomain"/>
    <property type="match status" value="1"/>
</dbReference>
<dbReference type="Pfam" id="PF00817">
    <property type="entry name" value="IMS"/>
    <property type="match status" value="1"/>
</dbReference>
<evidence type="ECO:0000256" key="2">
    <source>
        <dbReference type="ARBA" id="ARBA00010945"/>
    </source>
</evidence>
<evidence type="ECO:0000256" key="5">
    <source>
        <dbReference type="ARBA" id="ARBA00022679"/>
    </source>
</evidence>
<proteinExistence type="inferred from homology"/>
<dbReference type="InterPro" id="IPR031991">
    <property type="entry name" value="Rev1_C"/>
</dbReference>
<evidence type="ECO:0000313" key="20">
    <source>
        <dbReference type="JaponicusDB" id="SJAG_03906"/>
    </source>
</evidence>
<dbReference type="STRING" id="402676.B6K5D4"/>
<feature type="compositionally biased region" description="Polar residues" evidence="16">
    <location>
        <begin position="226"/>
        <end position="242"/>
    </location>
</feature>
<evidence type="ECO:0000256" key="8">
    <source>
        <dbReference type="ARBA" id="ARBA00022763"/>
    </source>
</evidence>
<evidence type="ECO:0000256" key="10">
    <source>
        <dbReference type="ARBA" id="ARBA00023125"/>
    </source>
</evidence>
<dbReference type="Gene3D" id="1.20.58.1280">
    <property type="entry name" value="DNA repair protein Rev1, C-terminal domain"/>
    <property type="match status" value="1"/>
</dbReference>
<dbReference type="InterPro" id="IPR012112">
    <property type="entry name" value="REV1"/>
</dbReference>
<dbReference type="PROSITE" id="PS50173">
    <property type="entry name" value="UMUC"/>
    <property type="match status" value="1"/>
</dbReference>
<dbReference type="Gene3D" id="6.10.250.1490">
    <property type="match status" value="1"/>
</dbReference>
<organism evidence="19 21">
    <name type="scientific">Schizosaccharomyces japonicus (strain yFS275 / FY16936)</name>
    <name type="common">Fission yeast</name>
    <dbReference type="NCBI Taxonomy" id="402676"/>
    <lineage>
        <taxon>Eukaryota</taxon>
        <taxon>Fungi</taxon>
        <taxon>Dikarya</taxon>
        <taxon>Ascomycota</taxon>
        <taxon>Taphrinomycotina</taxon>
        <taxon>Schizosaccharomycetes</taxon>
        <taxon>Schizosaccharomycetales</taxon>
        <taxon>Schizosaccharomycetaceae</taxon>
        <taxon>Schizosaccharomyces</taxon>
    </lineage>
</organism>
<keyword evidence="7 15" id="KW-0479">Metal-binding</keyword>
<evidence type="ECO:0000256" key="16">
    <source>
        <dbReference type="SAM" id="MobiDB-lite"/>
    </source>
</evidence>
<keyword evidence="8 14" id="KW-0227">DNA damage</keyword>
<comment type="cofactor">
    <cofactor evidence="15">
        <name>Mg(2+)</name>
        <dbReference type="ChEBI" id="CHEBI:18420"/>
    </cofactor>
    <text evidence="15">Binds 2 magnesium ions.</text>
</comment>
<keyword evidence="4 14" id="KW-0237">DNA synthesis</keyword>
<dbReference type="GO" id="GO:0003684">
    <property type="term" value="F:damaged DNA binding"/>
    <property type="evidence" value="ECO:0007669"/>
    <property type="project" value="UniProtKB-UniRule"/>
</dbReference>
<dbReference type="InterPro" id="IPR001126">
    <property type="entry name" value="UmuC"/>
</dbReference>